<dbReference type="AlphaFoldDB" id="A0A443SLB9"/>
<keyword evidence="5" id="KW-0732">Signal</keyword>
<dbReference type="Pfam" id="PF00151">
    <property type="entry name" value="Lipase"/>
    <property type="match status" value="1"/>
</dbReference>
<dbReference type="CDD" id="cd00707">
    <property type="entry name" value="Pancreat_lipase_like"/>
    <property type="match status" value="1"/>
</dbReference>
<feature type="domain" description="Lipase" evidence="6">
    <location>
        <begin position="65"/>
        <end position="422"/>
    </location>
</feature>
<gene>
    <name evidence="7" type="ORF">B4U80_07718</name>
</gene>
<dbReference type="InterPro" id="IPR029058">
    <property type="entry name" value="AB_hydrolase_fold"/>
</dbReference>
<comment type="similarity">
    <text evidence="2 4">Belongs to the AB hydrolase superfamily. Lipase family.</text>
</comment>
<feature type="signal peptide" evidence="5">
    <location>
        <begin position="1"/>
        <end position="22"/>
    </location>
</feature>
<dbReference type="EMBL" id="NCKV01001441">
    <property type="protein sequence ID" value="RWS28338.1"/>
    <property type="molecule type" value="Genomic_DNA"/>
</dbReference>
<accession>A0A443SLB9</accession>
<keyword evidence="8" id="KW-1185">Reference proteome</keyword>
<dbReference type="InterPro" id="IPR000734">
    <property type="entry name" value="TAG_lipase"/>
</dbReference>
<evidence type="ECO:0000256" key="4">
    <source>
        <dbReference type="RuleBase" id="RU004262"/>
    </source>
</evidence>
<comment type="caution">
    <text evidence="7">The sequence shown here is derived from an EMBL/GenBank/DDBJ whole genome shotgun (WGS) entry which is preliminary data.</text>
</comment>
<dbReference type="GO" id="GO:0005615">
    <property type="term" value="C:extracellular space"/>
    <property type="evidence" value="ECO:0007669"/>
    <property type="project" value="TreeGrafter"/>
</dbReference>
<dbReference type="GO" id="GO:0016042">
    <property type="term" value="P:lipid catabolic process"/>
    <property type="evidence" value="ECO:0007669"/>
    <property type="project" value="TreeGrafter"/>
</dbReference>
<dbReference type="SUPFAM" id="SSF53474">
    <property type="entry name" value="alpha/beta-Hydrolases"/>
    <property type="match status" value="1"/>
</dbReference>
<dbReference type="Proteomes" id="UP000288716">
    <property type="component" value="Unassembled WGS sequence"/>
</dbReference>
<sequence length="556" mass="61853">MLLKILCCNFFVLLSLISVANSAVLKPIGLLSDTLSKIDVLNIHNALTHKGEENGSETGQFEGNEICYGVLGCFGRMDFYSPLHRPIALLPQSPEAMDVTFNLYTNKNKFVPNVLTYDLKKEQIDATFFDPSKPTKFIIHGFHGSYNDMQWMGDIKDLLFLLDADRFNVLGVDWSKGASSLFYNQAASNTRVVGAAIAYFINKLVEFKGANVTNMHLIGHSLGSHVSGYAGERFQTEKLGRITGLDPAGPAFQKDAPTSRLDPSDASYVDILHTDAGDSIVEGFGLKDSIGDTDFYPNGGSRQPNCGITKGIFNLLEYGIGEGISNTIACNHQRAWQMALVNQENLEENCQFVGYECDSFSDFVNGKCYECGDDGSKCTFFSLIGEYDPRYGHFFKRQQDRALTNKGGKRKFFLQTNGETPYCCGIAVYFEESMPRSATGKILLDLVGSRRSVEDVSLTENFSSFYPGGLTSTLITYTKTLGAVELIKFRYNFGGLQYLDPTKLISPPKLRVSKIKVNYLSNIDPRIRERFSTVLCRSSNSDIRHGEQVIFEKCEK</sequence>
<keyword evidence="3" id="KW-0964">Secreted</keyword>
<evidence type="ECO:0000256" key="3">
    <source>
        <dbReference type="ARBA" id="ARBA00022525"/>
    </source>
</evidence>
<dbReference type="InterPro" id="IPR033906">
    <property type="entry name" value="Lipase_N"/>
</dbReference>
<dbReference type="InterPro" id="IPR013818">
    <property type="entry name" value="Lipase"/>
</dbReference>
<feature type="chain" id="PRO_5019567988" evidence="5">
    <location>
        <begin position="23"/>
        <end position="556"/>
    </location>
</feature>
<dbReference type="PRINTS" id="PR00821">
    <property type="entry name" value="TAGLIPASE"/>
</dbReference>
<name>A0A443SLB9_9ACAR</name>
<evidence type="ECO:0000256" key="2">
    <source>
        <dbReference type="ARBA" id="ARBA00010701"/>
    </source>
</evidence>
<dbReference type="GO" id="GO:0016298">
    <property type="term" value="F:lipase activity"/>
    <property type="evidence" value="ECO:0007669"/>
    <property type="project" value="InterPro"/>
</dbReference>
<evidence type="ECO:0000313" key="8">
    <source>
        <dbReference type="Proteomes" id="UP000288716"/>
    </source>
</evidence>
<evidence type="ECO:0000256" key="1">
    <source>
        <dbReference type="ARBA" id="ARBA00004613"/>
    </source>
</evidence>
<protein>
    <submittedName>
        <fullName evidence="7">Pancreatic lipase-related protein 2-like protein</fullName>
    </submittedName>
</protein>
<dbReference type="STRING" id="299467.A0A443SLB9"/>
<comment type="subcellular location">
    <subcellularLocation>
        <location evidence="1">Secreted</location>
    </subcellularLocation>
</comment>
<proteinExistence type="inferred from homology"/>
<evidence type="ECO:0000256" key="5">
    <source>
        <dbReference type="SAM" id="SignalP"/>
    </source>
</evidence>
<organism evidence="7 8">
    <name type="scientific">Leptotrombidium deliense</name>
    <dbReference type="NCBI Taxonomy" id="299467"/>
    <lineage>
        <taxon>Eukaryota</taxon>
        <taxon>Metazoa</taxon>
        <taxon>Ecdysozoa</taxon>
        <taxon>Arthropoda</taxon>
        <taxon>Chelicerata</taxon>
        <taxon>Arachnida</taxon>
        <taxon>Acari</taxon>
        <taxon>Acariformes</taxon>
        <taxon>Trombidiformes</taxon>
        <taxon>Prostigmata</taxon>
        <taxon>Anystina</taxon>
        <taxon>Parasitengona</taxon>
        <taxon>Trombiculoidea</taxon>
        <taxon>Trombiculidae</taxon>
        <taxon>Leptotrombidium</taxon>
    </lineage>
</organism>
<dbReference type="PANTHER" id="PTHR11610:SF178">
    <property type="entry name" value="LIPASE MEMBER H-A-LIKE PROTEIN"/>
    <property type="match status" value="1"/>
</dbReference>
<evidence type="ECO:0000259" key="6">
    <source>
        <dbReference type="Pfam" id="PF00151"/>
    </source>
</evidence>
<dbReference type="OrthoDB" id="6498498at2759"/>
<dbReference type="Gene3D" id="3.40.50.1820">
    <property type="entry name" value="alpha/beta hydrolase"/>
    <property type="match status" value="1"/>
</dbReference>
<evidence type="ECO:0000313" key="7">
    <source>
        <dbReference type="EMBL" id="RWS28338.1"/>
    </source>
</evidence>
<dbReference type="PANTHER" id="PTHR11610">
    <property type="entry name" value="LIPASE"/>
    <property type="match status" value="1"/>
</dbReference>
<dbReference type="VEuPathDB" id="VectorBase:LDEU003702"/>
<reference evidence="7 8" key="1">
    <citation type="journal article" date="2018" name="Gigascience">
        <title>Genomes of trombidid mites reveal novel predicted allergens and laterally-transferred genes associated with secondary metabolism.</title>
        <authorList>
            <person name="Dong X."/>
            <person name="Chaisiri K."/>
            <person name="Xia D."/>
            <person name="Armstrong S.D."/>
            <person name="Fang Y."/>
            <person name="Donnelly M.J."/>
            <person name="Kadowaki T."/>
            <person name="McGarry J.W."/>
            <person name="Darby A.C."/>
            <person name="Makepeace B.L."/>
        </authorList>
    </citation>
    <scope>NUCLEOTIDE SEQUENCE [LARGE SCALE GENOMIC DNA]</scope>
    <source>
        <strain evidence="7">UoL-UT</strain>
    </source>
</reference>